<dbReference type="GO" id="GO:0007219">
    <property type="term" value="P:Notch signaling pathway"/>
    <property type="evidence" value="ECO:0007669"/>
    <property type="project" value="UniProtKB-KW"/>
</dbReference>
<evidence type="ECO:0000256" key="3">
    <source>
        <dbReference type="ARBA" id="ARBA00022976"/>
    </source>
</evidence>
<dbReference type="Proteomes" id="UP000192220">
    <property type="component" value="Unplaced"/>
</dbReference>
<dbReference type="InterPro" id="IPR036638">
    <property type="entry name" value="HLH_DNA-bd_sf"/>
</dbReference>
<dbReference type="GeneID" id="106522529"/>
<dbReference type="InParanoid" id="A0A2I4BTH6"/>
<keyword evidence="2" id="KW-0217">Developmental protein</keyword>
<feature type="domain" description="BHLH" evidence="9">
    <location>
        <begin position="185"/>
        <end position="239"/>
    </location>
</feature>
<evidence type="ECO:0000313" key="11">
    <source>
        <dbReference type="RefSeq" id="XP_013871014.1"/>
    </source>
</evidence>
<dbReference type="GO" id="GO:0032525">
    <property type="term" value="P:somite rostral/caudal axis specification"/>
    <property type="evidence" value="ECO:0007669"/>
    <property type="project" value="TreeGrafter"/>
</dbReference>
<dbReference type="SMART" id="SM00353">
    <property type="entry name" value="HLH"/>
    <property type="match status" value="1"/>
</dbReference>
<evidence type="ECO:0000256" key="4">
    <source>
        <dbReference type="ARBA" id="ARBA00023015"/>
    </source>
</evidence>
<proteinExistence type="predicted"/>
<dbReference type="RefSeq" id="XP_013871014.1">
    <property type="nucleotide sequence ID" value="XM_014015560.1"/>
</dbReference>
<dbReference type="GO" id="GO:0046983">
    <property type="term" value="F:protein dimerization activity"/>
    <property type="evidence" value="ECO:0007669"/>
    <property type="project" value="InterPro"/>
</dbReference>
<evidence type="ECO:0000256" key="6">
    <source>
        <dbReference type="ARBA" id="ARBA00023163"/>
    </source>
</evidence>
<reference evidence="11" key="1">
    <citation type="submission" date="2025-08" db="UniProtKB">
        <authorList>
            <consortium name="RefSeq"/>
        </authorList>
    </citation>
    <scope>IDENTIFICATION</scope>
    <source>
        <strain evidence="11">Quisiro</strain>
        <tissue evidence="11">Liver</tissue>
    </source>
</reference>
<evidence type="ECO:0000256" key="5">
    <source>
        <dbReference type="ARBA" id="ARBA00023125"/>
    </source>
</evidence>
<dbReference type="GO" id="GO:0003007">
    <property type="term" value="P:heart morphogenesis"/>
    <property type="evidence" value="ECO:0007669"/>
    <property type="project" value="TreeGrafter"/>
</dbReference>
<dbReference type="STRING" id="52670.A0A2I4BTH6"/>
<dbReference type="PROSITE" id="PS50888">
    <property type="entry name" value="BHLH"/>
    <property type="match status" value="1"/>
</dbReference>
<evidence type="ECO:0000256" key="7">
    <source>
        <dbReference type="ARBA" id="ARBA00023242"/>
    </source>
</evidence>
<evidence type="ECO:0000256" key="2">
    <source>
        <dbReference type="ARBA" id="ARBA00022473"/>
    </source>
</evidence>
<evidence type="ECO:0000256" key="1">
    <source>
        <dbReference type="ARBA" id="ARBA00004123"/>
    </source>
</evidence>
<dbReference type="InterPro" id="IPR040259">
    <property type="entry name" value="Mesogenin/MesP"/>
</dbReference>
<dbReference type="Gene3D" id="4.10.280.10">
    <property type="entry name" value="Helix-loop-helix DNA-binding domain"/>
    <property type="match status" value="1"/>
</dbReference>
<dbReference type="FunFam" id="4.10.280.10:FF:000047">
    <property type="entry name" value="mesoderm posterior protein 1"/>
    <property type="match status" value="1"/>
</dbReference>
<dbReference type="GO" id="GO:0001707">
    <property type="term" value="P:mesoderm formation"/>
    <property type="evidence" value="ECO:0007669"/>
    <property type="project" value="TreeGrafter"/>
</dbReference>
<accession>A0A2I4BTH6</accession>
<evidence type="ECO:0000259" key="9">
    <source>
        <dbReference type="PROSITE" id="PS50888"/>
    </source>
</evidence>
<keyword evidence="5" id="KW-0238">DNA-binding</keyword>
<dbReference type="KEGG" id="alim:106522529"/>
<dbReference type="GO" id="GO:0005634">
    <property type="term" value="C:nucleus"/>
    <property type="evidence" value="ECO:0007669"/>
    <property type="project" value="UniProtKB-SubCell"/>
</dbReference>
<gene>
    <name evidence="11" type="primary">LOC106522529</name>
</gene>
<dbReference type="CDD" id="cd18938">
    <property type="entry name" value="bHLH_TS_Mesp"/>
    <property type="match status" value="1"/>
</dbReference>
<dbReference type="SUPFAM" id="SSF47459">
    <property type="entry name" value="HLH, helix-loop-helix DNA-binding domain"/>
    <property type="match status" value="1"/>
</dbReference>
<dbReference type="AlphaFoldDB" id="A0A2I4BTH6"/>
<dbReference type="Pfam" id="PF00010">
    <property type="entry name" value="HLH"/>
    <property type="match status" value="1"/>
</dbReference>
<dbReference type="OrthoDB" id="9946827at2759"/>
<keyword evidence="6" id="KW-0804">Transcription</keyword>
<sequence length="325" mass="35909">MLAQAPRSHLVLKHASFPWDPPVWVSSLLPQLLRTKGDTSHLSLHIGSSLPAPPHYPVQALTASPFEISTSHSCRPMETSYSSVQFQESSLLFDYEALLEKSLLHDRSSDPGYVSACGSLSPTSSVDSFCFSPISLQSLGNDPDALDSFFFGTAAGPHSAHQICPGSVSATAAPVKESRSRYPGKKRQTASEREKLRMRDLTRALNHLRTYLPPSVAPPGQTLTKIETLRLTIRYISYLSEQLGLSEEALQRRRSSGTAAQIQSIEQFLDGPMTSRESQDRCEAVSVEQLSSLQHPYQVSNGPYLNSERCWMTQEQPEPLFFTGQ</sequence>
<keyword evidence="10" id="KW-1185">Reference proteome</keyword>
<dbReference type="GO" id="GO:0000981">
    <property type="term" value="F:DNA-binding transcription factor activity, RNA polymerase II-specific"/>
    <property type="evidence" value="ECO:0007669"/>
    <property type="project" value="TreeGrafter"/>
</dbReference>
<dbReference type="InterPro" id="IPR011598">
    <property type="entry name" value="bHLH_dom"/>
</dbReference>
<evidence type="ECO:0000313" key="10">
    <source>
        <dbReference type="Proteomes" id="UP000192220"/>
    </source>
</evidence>
<protein>
    <submittedName>
        <fullName evidence="11">Uncharacterized protein LOC106522529</fullName>
    </submittedName>
</protein>
<dbReference type="GO" id="GO:0000978">
    <property type="term" value="F:RNA polymerase II cis-regulatory region sequence-specific DNA binding"/>
    <property type="evidence" value="ECO:0007669"/>
    <property type="project" value="TreeGrafter"/>
</dbReference>
<feature type="region of interest" description="Disordered" evidence="8">
    <location>
        <begin position="171"/>
        <end position="193"/>
    </location>
</feature>
<evidence type="ECO:0000256" key="8">
    <source>
        <dbReference type="SAM" id="MobiDB-lite"/>
    </source>
</evidence>
<dbReference type="PANTHER" id="PTHR20937">
    <property type="entry name" value="IP14615P"/>
    <property type="match status" value="1"/>
</dbReference>
<dbReference type="PANTHER" id="PTHR20937:SF6">
    <property type="entry name" value="MESODERM POSTERIOR PROTEIN 1"/>
    <property type="match status" value="1"/>
</dbReference>
<keyword evidence="7" id="KW-0539">Nucleus</keyword>
<comment type="subcellular location">
    <subcellularLocation>
        <location evidence="1">Nucleus</location>
    </subcellularLocation>
</comment>
<keyword evidence="4" id="KW-0805">Transcription regulation</keyword>
<name>A0A2I4BTH6_AUSLI</name>
<keyword evidence="3" id="KW-0914">Notch signaling pathway</keyword>
<organism evidence="10 11">
    <name type="scientific">Austrofundulus limnaeus</name>
    <name type="common">Annual killifish</name>
    <dbReference type="NCBI Taxonomy" id="52670"/>
    <lineage>
        <taxon>Eukaryota</taxon>
        <taxon>Metazoa</taxon>
        <taxon>Chordata</taxon>
        <taxon>Craniata</taxon>
        <taxon>Vertebrata</taxon>
        <taxon>Euteleostomi</taxon>
        <taxon>Actinopterygii</taxon>
        <taxon>Neopterygii</taxon>
        <taxon>Teleostei</taxon>
        <taxon>Neoteleostei</taxon>
        <taxon>Acanthomorphata</taxon>
        <taxon>Ovalentaria</taxon>
        <taxon>Atherinomorphae</taxon>
        <taxon>Cyprinodontiformes</taxon>
        <taxon>Rivulidae</taxon>
        <taxon>Austrofundulus</taxon>
    </lineage>
</organism>